<dbReference type="SUPFAM" id="SSF51735">
    <property type="entry name" value="NAD(P)-binding Rossmann-fold domains"/>
    <property type="match status" value="1"/>
</dbReference>
<dbReference type="Gene3D" id="3.40.50.720">
    <property type="entry name" value="NAD(P)-binding Rossmann-like Domain"/>
    <property type="match status" value="1"/>
</dbReference>
<evidence type="ECO:0000313" key="2">
    <source>
        <dbReference type="Proteomes" id="UP000239907"/>
    </source>
</evidence>
<dbReference type="AlphaFoldDB" id="A0A2S7TZ22"/>
<dbReference type="PANTHER" id="PTHR13812">
    <property type="entry name" value="KETIMINE REDUCTASE MU-CRYSTALLIN"/>
    <property type="match status" value="1"/>
</dbReference>
<dbReference type="EMBL" id="MQWA01000001">
    <property type="protein sequence ID" value="PQJ27507.1"/>
    <property type="molecule type" value="Genomic_DNA"/>
</dbReference>
<keyword evidence="2" id="KW-1185">Reference proteome</keyword>
<dbReference type="InterPro" id="IPR036291">
    <property type="entry name" value="NAD(P)-bd_dom_sf"/>
</dbReference>
<dbReference type="PIRSF" id="PIRSF001439">
    <property type="entry name" value="CryM"/>
    <property type="match status" value="1"/>
</dbReference>
<protein>
    <recommendedName>
        <fullName evidence="3">Ornithine cyclodeaminase</fullName>
    </recommendedName>
</protein>
<dbReference type="InterPro" id="IPR003462">
    <property type="entry name" value="ODC_Mu_crystall"/>
</dbReference>
<dbReference type="RefSeq" id="WP_105041994.1">
    <property type="nucleotide sequence ID" value="NZ_MQWA01000001.1"/>
</dbReference>
<dbReference type="OrthoDB" id="9792005at2"/>
<dbReference type="Gene3D" id="3.30.1780.10">
    <property type="entry name" value="ornithine cyclodeaminase, domain 1"/>
    <property type="match status" value="1"/>
</dbReference>
<name>A0A2S7TZ22_9BACT</name>
<organism evidence="1 2">
    <name type="scientific">Rubritalea profundi</name>
    <dbReference type="NCBI Taxonomy" id="1658618"/>
    <lineage>
        <taxon>Bacteria</taxon>
        <taxon>Pseudomonadati</taxon>
        <taxon>Verrucomicrobiota</taxon>
        <taxon>Verrucomicrobiia</taxon>
        <taxon>Verrucomicrobiales</taxon>
        <taxon>Rubritaleaceae</taxon>
        <taxon>Rubritalea</taxon>
    </lineage>
</organism>
<accession>A0A2S7TZ22</accession>
<dbReference type="Pfam" id="PF02423">
    <property type="entry name" value="OCD_Mu_crystall"/>
    <property type="match status" value="1"/>
</dbReference>
<comment type="caution">
    <text evidence="1">The sequence shown here is derived from an EMBL/GenBank/DDBJ whole genome shotgun (WGS) entry which is preliminary data.</text>
</comment>
<sequence length="325" mass="34562">MAFYMNVKLIDQGVIASVLKMPRVIELMGDAYAELSAGTVDSPLRTALVNEDGTVLYKPAYSGASGIFCVKVVSVFPGNVEKGLPVTPGIIVVNRAETGMPVAILEAGYLTSLRTGAATGLATELFAKKEAKVAALFGTGGQSRHQLEAMLCARAFETVYVFSRNPENAERFCRENVDIAGGCELVANPDRKVLKRCDVITAATTSPEAVFEWDEIGDDVHVNAIGSLGPKRTEISAETLLNSTVIVDQRAACLKEAGEICLMRDAGLVGDDYNPPEIGELLNAPELQQKPTVFKSVGNAVQDLVCSAEVIKATEAHNIGVTAEL</sequence>
<proteinExistence type="predicted"/>
<dbReference type="Proteomes" id="UP000239907">
    <property type="component" value="Unassembled WGS sequence"/>
</dbReference>
<reference evidence="1 2" key="1">
    <citation type="submission" date="2016-12" db="EMBL/GenBank/DDBJ databases">
        <title>Study of bacterial adaptation to deep sea.</title>
        <authorList>
            <person name="Song J."/>
            <person name="Yoshizawa S."/>
            <person name="Kogure K."/>
        </authorList>
    </citation>
    <scope>NUCLEOTIDE SEQUENCE [LARGE SCALE GENOMIC DNA]</scope>
    <source>
        <strain evidence="1 2">SAORIC-165</strain>
    </source>
</reference>
<dbReference type="PANTHER" id="PTHR13812:SF19">
    <property type="entry name" value="KETIMINE REDUCTASE MU-CRYSTALLIN"/>
    <property type="match status" value="1"/>
</dbReference>
<gene>
    <name evidence="1" type="ORF">BSZ32_02680</name>
</gene>
<evidence type="ECO:0000313" key="1">
    <source>
        <dbReference type="EMBL" id="PQJ27507.1"/>
    </source>
</evidence>
<dbReference type="InterPro" id="IPR023401">
    <property type="entry name" value="ODC_N"/>
</dbReference>
<dbReference type="GO" id="GO:0005737">
    <property type="term" value="C:cytoplasm"/>
    <property type="evidence" value="ECO:0007669"/>
    <property type="project" value="TreeGrafter"/>
</dbReference>
<evidence type="ECO:0008006" key="3">
    <source>
        <dbReference type="Google" id="ProtNLM"/>
    </source>
</evidence>